<evidence type="ECO:0000313" key="2">
    <source>
        <dbReference type="Proteomes" id="UP000789366"/>
    </source>
</evidence>
<keyword evidence="2" id="KW-1185">Reference proteome</keyword>
<proteinExistence type="predicted"/>
<organism evidence="1 2">
    <name type="scientific">Cetraspora pellucida</name>
    <dbReference type="NCBI Taxonomy" id="1433469"/>
    <lineage>
        <taxon>Eukaryota</taxon>
        <taxon>Fungi</taxon>
        <taxon>Fungi incertae sedis</taxon>
        <taxon>Mucoromycota</taxon>
        <taxon>Glomeromycotina</taxon>
        <taxon>Glomeromycetes</taxon>
        <taxon>Diversisporales</taxon>
        <taxon>Gigasporaceae</taxon>
        <taxon>Cetraspora</taxon>
    </lineage>
</organism>
<dbReference type="EMBL" id="CAJVPW010005966">
    <property type="protein sequence ID" value="CAG8562833.1"/>
    <property type="molecule type" value="Genomic_DNA"/>
</dbReference>
<sequence>MVKDLNKREALANLDLSKTESAQEVSKLDDLANQIDTKKELKNELAIELLKVQKQKTVKILNKREALANLKKNRLLAKLQAFDSSLAKNCHKGFNNCEIKIIKSKIKYLDYFIYSKLISIIQKSSM</sequence>
<name>A0ACA9M1U7_9GLOM</name>
<protein>
    <submittedName>
        <fullName evidence="1">7162_t:CDS:1</fullName>
    </submittedName>
</protein>
<comment type="caution">
    <text evidence="1">The sequence shown here is derived from an EMBL/GenBank/DDBJ whole genome shotgun (WGS) entry which is preliminary data.</text>
</comment>
<dbReference type="Proteomes" id="UP000789366">
    <property type="component" value="Unassembled WGS sequence"/>
</dbReference>
<evidence type="ECO:0000313" key="1">
    <source>
        <dbReference type="EMBL" id="CAG8562833.1"/>
    </source>
</evidence>
<gene>
    <name evidence="1" type="ORF">SPELUC_LOCUS5676</name>
</gene>
<accession>A0ACA9M1U7</accession>
<reference evidence="1" key="1">
    <citation type="submission" date="2021-06" db="EMBL/GenBank/DDBJ databases">
        <authorList>
            <person name="Kallberg Y."/>
            <person name="Tangrot J."/>
            <person name="Rosling A."/>
        </authorList>
    </citation>
    <scope>NUCLEOTIDE SEQUENCE</scope>
    <source>
        <strain evidence="1">28 12/20/2015</strain>
    </source>
</reference>